<evidence type="ECO:0000256" key="10">
    <source>
        <dbReference type="SAM" id="Phobius"/>
    </source>
</evidence>
<dbReference type="InterPro" id="IPR003594">
    <property type="entry name" value="HATPase_dom"/>
</dbReference>
<evidence type="ECO:0000256" key="9">
    <source>
        <dbReference type="SAM" id="Coils"/>
    </source>
</evidence>
<dbReference type="Gene3D" id="3.30.565.10">
    <property type="entry name" value="Histidine kinase-like ATPase, C-terminal domain"/>
    <property type="match status" value="1"/>
</dbReference>
<keyword evidence="13" id="KW-1185">Reference proteome</keyword>
<feature type="transmembrane region" description="Helical" evidence="10">
    <location>
        <begin position="62"/>
        <end position="79"/>
    </location>
</feature>
<dbReference type="Gene3D" id="1.20.5.1930">
    <property type="match status" value="1"/>
</dbReference>
<evidence type="ECO:0000313" key="13">
    <source>
        <dbReference type="Proteomes" id="UP000184476"/>
    </source>
</evidence>
<dbReference type="SUPFAM" id="SSF55874">
    <property type="entry name" value="ATPase domain of HSP90 chaperone/DNA topoisomerase II/histidine kinase"/>
    <property type="match status" value="1"/>
</dbReference>
<dbReference type="RefSeq" id="WP_073152265.1">
    <property type="nucleotide sequence ID" value="NZ_FQVL01000001.1"/>
</dbReference>
<dbReference type="InterPro" id="IPR050482">
    <property type="entry name" value="Sensor_HK_TwoCompSys"/>
</dbReference>
<feature type="transmembrane region" description="Helical" evidence="10">
    <location>
        <begin position="38"/>
        <end position="55"/>
    </location>
</feature>
<evidence type="ECO:0000313" key="12">
    <source>
        <dbReference type="EMBL" id="SHE51215.1"/>
    </source>
</evidence>
<evidence type="ECO:0000256" key="5">
    <source>
        <dbReference type="ARBA" id="ARBA00022741"/>
    </source>
</evidence>
<keyword evidence="7" id="KW-0067">ATP-binding</keyword>
<feature type="coiled-coil region" evidence="9">
    <location>
        <begin position="158"/>
        <end position="188"/>
    </location>
</feature>
<dbReference type="GO" id="GO:0000155">
    <property type="term" value="F:phosphorelay sensor kinase activity"/>
    <property type="evidence" value="ECO:0007669"/>
    <property type="project" value="InterPro"/>
</dbReference>
<dbReference type="STRING" id="112248.SAMN05444392_101787"/>
<feature type="transmembrane region" description="Helical" evidence="10">
    <location>
        <begin position="85"/>
        <end position="102"/>
    </location>
</feature>
<evidence type="ECO:0000259" key="11">
    <source>
        <dbReference type="PROSITE" id="PS50109"/>
    </source>
</evidence>
<keyword evidence="10" id="KW-0812">Transmembrane</keyword>
<feature type="transmembrane region" description="Helical" evidence="10">
    <location>
        <begin position="138"/>
        <end position="155"/>
    </location>
</feature>
<dbReference type="PANTHER" id="PTHR24421">
    <property type="entry name" value="NITRATE/NITRITE SENSOR PROTEIN NARX-RELATED"/>
    <property type="match status" value="1"/>
</dbReference>
<dbReference type="InterPro" id="IPR011712">
    <property type="entry name" value="Sig_transdc_His_kin_sub3_dim/P"/>
</dbReference>
<keyword evidence="6 12" id="KW-0418">Kinase</keyword>
<keyword evidence="9" id="KW-0175">Coiled coil</keyword>
<feature type="domain" description="Histidine kinase" evidence="11">
    <location>
        <begin position="201"/>
        <end position="386"/>
    </location>
</feature>
<organism evidence="12 13">
    <name type="scientific">Seinonella peptonophila</name>
    <dbReference type="NCBI Taxonomy" id="112248"/>
    <lineage>
        <taxon>Bacteria</taxon>
        <taxon>Bacillati</taxon>
        <taxon>Bacillota</taxon>
        <taxon>Bacilli</taxon>
        <taxon>Bacillales</taxon>
        <taxon>Thermoactinomycetaceae</taxon>
        <taxon>Seinonella</taxon>
    </lineage>
</organism>
<dbReference type="PANTHER" id="PTHR24421:SF10">
    <property type="entry name" value="NITRATE_NITRITE SENSOR PROTEIN NARQ"/>
    <property type="match status" value="1"/>
</dbReference>
<accession>A0A1M4U3G7</accession>
<reference evidence="12 13" key="1">
    <citation type="submission" date="2016-11" db="EMBL/GenBank/DDBJ databases">
        <authorList>
            <person name="Jaros S."/>
            <person name="Januszkiewicz K."/>
            <person name="Wedrychowicz H."/>
        </authorList>
    </citation>
    <scope>NUCLEOTIDE SEQUENCE [LARGE SCALE GENOMIC DNA]</scope>
    <source>
        <strain evidence="12 13">DSM 44666</strain>
    </source>
</reference>
<evidence type="ECO:0000256" key="2">
    <source>
        <dbReference type="ARBA" id="ARBA00012438"/>
    </source>
</evidence>
<dbReference type="OrthoDB" id="199946at2"/>
<dbReference type="Pfam" id="PF02518">
    <property type="entry name" value="HATPase_c"/>
    <property type="match status" value="1"/>
</dbReference>
<dbReference type="InterPro" id="IPR036890">
    <property type="entry name" value="HATPase_C_sf"/>
</dbReference>
<proteinExistence type="predicted"/>
<name>A0A1M4U3G7_9BACL</name>
<comment type="catalytic activity">
    <reaction evidence="1">
        <text>ATP + protein L-histidine = ADP + protein N-phospho-L-histidine.</text>
        <dbReference type="EC" id="2.7.13.3"/>
    </reaction>
</comment>
<keyword evidence="4" id="KW-0808">Transferase</keyword>
<dbReference type="EC" id="2.7.13.3" evidence="2"/>
<dbReference type="GO" id="GO:0046983">
    <property type="term" value="F:protein dimerization activity"/>
    <property type="evidence" value="ECO:0007669"/>
    <property type="project" value="InterPro"/>
</dbReference>
<protein>
    <recommendedName>
        <fullName evidence="2">histidine kinase</fullName>
        <ecNumber evidence="2">2.7.13.3</ecNumber>
    </recommendedName>
</protein>
<keyword evidence="8" id="KW-0902">Two-component regulatory system</keyword>
<dbReference type="EMBL" id="FQVL01000001">
    <property type="protein sequence ID" value="SHE51215.1"/>
    <property type="molecule type" value="Genomic_DNA"/>
</dbReference>
<evidence type="ECO:0000256" key="8">
    <source>
        <dbReference type="ARBA" id="ARBA00023012"/>
    </source>
</evidence>
<dbReference type="InterPro" id="IPR005467">
    <property type="entry name" value="His_kinase_dom"/>
</dbReference>
<dbReference type="Pfam" id="PF07730">
    <property type="entry name" value="HisKA_3"/>
    <property type="match status" value="1"/>
</dbReference>
<keyword evidence="10" id="KW-0472">Membrane</keyword>
<feature type="transmembrane region" description="Helical" evidence="10">
    <location>
        <begin position="107"/>
        <end position="126"/>
    </location>
</feature>
<keyword evidence="5" id="KW-0547">Nucleotide-binding</keyword>
<evidence type="ECO:0000256" key="7">
    <source>
        <dbReference type="ARBA" id="ARBA00022840"/>
    </source>
</evidence>
<dbReference type="AlphaFoldDB" id="A0A1M4U3G7"/>
<evidence type="ECO:0000256" key="4">
    <source>
        <dbReference type="ARBA" id="ARBA00022679"/>
    </source>
</evidence>
<keyword evidence="3" id="KW-0597">Phosphoprotein</keyword>
<evidence type="ECO:0000256" key="1">
    <source>
        <dbReference type="ARBA" id="ARBA00000085"/>
    </source>
</evidence>
<sequence length="398" mass="46388">MIKWRKLLESPYQALMMLRLVAMVLMLSASLFDSSIQFIVMSSILFFVVGYFFILYMKKRHWIIFLLEFVLIVMIGFYVQDINVYMPIRLLIGLVGLGLFLYYEGKLLYISWAIITIILIMIDMLIQDQELSKLLIDYSFIIFASVTGGLIRYAYLMKNRYQELYQKLENSYQKLQEYAETIEHLAIEKERNRISREIHDTVGHAVTALIFQLEAARKLIDKDYKKSTEIMKTIEDLARSIYQEIRFSIEENDISDWENLSLSTLLEEVVQEFAKMTQLKFSFQVFGEVPNRLSRDFKFSLYRILQETLTNAKRHGYAHHVAIELSCLEEQVQLVIQDNGVGADELKLGFGLTNLQKRVNEMGGECNFQTSKGSGFRTEVIIPNLKGVIAHDSDCDRR</sequence>
<dbReference type="Proteomes" id="UP000184476">
    <property type="component" value="Unassembled WGS sequence"/>
</dbReference>
<evidence type="ECO:0000256" key="6">
    <source>
        <dbReference type="ARBA" id="ARBA00022777"/>
    </source>
</evidence>
<evidence type="ECO:0000256" key="3">
    <source>
        <dbReference type="ARBA" id="ARBA00022553"/>
    </source>
</evidence>
<dbReference type="PROSITE" id="PS50109">
    <property type="entry name" value="HIS_KIN"/>
    <property type="match status" value="1"/>
</dbReference>
<dbReference type="GO" id="GO:0005524">
    <property type="term" value="F:ATP binding"/>
    <property type="evidence" value="ECO:0007669"/>
    <property type="project" value="UniProtKB-KW"/>
</dbReference>
<keyword evidence="10" id="KW-1133">Transmembrane helix</keyword>
<dbReference type="GO" id="GO:0016020">
    <property type="term" value="C:membrane"/>
    <property type="evidence" value="ECO:0007669"/>
    <property type="project" value="InterPro"/>
</dbReference>
<gene>
    <name evidence="12" type="ORF">SAMN05444392_101787</name>
</gene>
<feature type="transmembrane region" description="Helical" evidence="10">
    <location>
        <begin position="12"/>
        <end position="32"/>
    </location>
</feature>
<dbReference type="CDD" id="cd16917">
    <property type="entry name" value="HATPase_UhpB-NarQ-NarX-like"/>
    <property type="match status" value="1"/>
</dbReference>